<keyword evidence="9" id="KW-0472">Membrane</keyword>
<evidence type="ECO:0000256" key="1">
    <source>
        <dbReference type="ARBA" id="ARBA00004389"/>
    </source>
</evidence>
<dbReference type="RefSeq" id="XP_007862860.1">
    <property type="nucleotide sequence ID" value="XM_007864669.1"/>
</dbReference>
<dbReference type="STRING" id="670483.S7QFT7"/>
<gene>
    <name evidence="11" type="ORF">GLOTRDRAFT_35828</name>
</gene>
<accession>S7QFT7</accession>
<evidence type="ECO:0000256" key="9">
    <source>
        <dbReference type="ARBA" id="ARBA00023136"/>
    </source>
</evidence>
<dbReference type="HOGENOM" id="CLU_073388_0_0_1"/>
<evidence type="ECO:0000256" key="3">
    <source>
        <dbReference type="ARBA" id="ARBA00020256"/>
    </source>
</evidence>
<dbReference type="PANTHER" id="PTHR11711">
    <property type="entry name" value="ADP RIBOSYLATION FACTOR-RELATED"/>
    <property type="match status" value="1"/>
</dbReference>
<keyword evidence="7" id="KW-1133">Transmembrane helix</keyword>
<dbReference type="InterPro" id="IPR027417">
    <property type="entry name" value="P-loop_NTPase"/>
</dbReference>
<sequence>VFVVFVLFIRRKATSTGNAVLLVGPCDSGKTAILSTLVYNQTLPTHTSLQTNTSLVIDVPGHPRIRDQFKEHLPQAKAIVFVVDSSTVSRNGPAVAEHLHRVLHAVTSLPPSQHTPALVVCCHKTDLLKSVSGGGPADQLAINRVRSILERELEKRRISQSGVGVEGLGEEGEDMSEMGGLECSGPGGTFRFAEWEGGEVDFVGTSVTVGKRNEVVDEKALPDGLTPLREWIERLS</sequence>
<evidence type="ECO:0000313" key="12">
    <source>
        <dbReference type="Proteomes" id="UP000030669"/>
    </source>
</evidence>
<dbReference type="Pfam" id="PF09439">
    <property type="entry name" value="SRPRB"/>
    <property type="match status" value="1"/>
</dbReference>
<proteinExistence type="inferred from homology"/>
<keyword evidence="6" id="KW-0256">Endoplasmic reticulum</keyword>
<organism evidence="11 12">
    <name type="scientific">Gloeophyllum trabeum (strain ATCC 11539 / FP-39264 / Madison 617)</name>
    <name type="common">Brown rot fungus</name>
    <dbReference type="NCBI Taxonomy" id="670483"/>
    <lineage>
        <taxon>Eukaryota</taxon>
        <taxon>Fungi</taxon>
        <taxon>Dikarya</taxon>
        <taxon>Basidiomycota</taxon>
        <taxon>Agaricomycotina</taxon>
        <taxon>Agaricomycetes</taxon>
        <taxon>Gloeophyllales</taxon>
        <taxon>Gloeophyllaceae</taxon>
        <taxon>Gloeophyllum</taxon>
    </lineage>
</organism>
<dbReference type="EMBL" id="KB469298">
    <property type="protein sequence ID" value="EPQ58292.1"/>
    <property type="molecule type" value="Genomic_DNA"/>
</dbReference>
<evidence type="ECO:0000313" key="11">
    <source>
        <dbReference type="EMBL" id="EPQ58292.1"/>
    </source>
</evidence>
<dbReference type="GO" id="GO:0005789">
    <property type="term" value="C:endoplasmic reticulum membrane"/>
    <property type="evidence" value="ECO:0007669"/>
    <property type="project" value="UniProtKB-SubCell"/>
</dbReference>
<dbReference type="KEGG" id="gtr:GLOTRDRAFT_35828"/>
<dbReference type="SUPFAM" id="SSF52540">
    <property type="entry name" value="P-loop containing nucleoside triphosphate hydrolases"/>
    <property type="match status" value="1"/>
</dbReference>
<evidence type="ECO:0000256" key="6">
    <source>
        <dbReference type="ARBA" id="ARBA00022824"/>
    </source>
</evidence>
<protein>
    <recommendedName>
        <fullName evidence="3">Signal recognition particle receptor subunit beta</fullName>
    </recommendedName>
</protein>
<evidence type="ECO:0000256" key="4">
    <source>
        <dbReference type="ARBA" id="ARBA00022692"/>
    </source>
</evidence>
<dbReference type="InterPro" id="IPR019009">
    <property type="entry name" value="SRP_receptor_beta_su"/>
</dbReference>
<reference evidence="11 12" key="1">
    <citation type="journal article" date="2012" name="Science">
        <title>The Paleozoic origin of enzymatic lignin decomposition reconstructed from 31 fungal genomes.</title>
        <authorList>
            <person name="Floudas D."/>
            <person name="Binder M."/>
            <person name="Riley R."/>
            <person name="Barry K."/>
            <person name="Blanchette R.A."/>
            <person name="Henrissat B."/>
            <person name="Martinez A.T."/>
            <person name="Otillar R."/>
            <person name="Spatafora J.W."/>
            <person name="Yadav J.S."/>
            <person name="Aerts A."/>
            <person name="Benoit I."/>
            <person name="Boyd A."/>
            <person name="Carlson A."/>
            <person name="Copeland A."/>
            <person name="Coutinho P.M."/>
            <person name="de Vries R.P."/>
            <person name="Ferreira P."/>
            <person name="Findley K."/>
            <person name="Foster B."/>
            <person name="Gaskell J."/>
            <person name="Glotzer D."/>
            <person name="Gorecki P."/>
            <person name="Heitman J."/>
            <person name="Hesse C."/>
            <person name="Hori C."/>
            <person name="Igarashi K."/>
            <person name="Jurgens J.A."/>
            <person name="Kallen N."/>
            <person name="Kersten P."/>
            <person name="Kohler A."/>
            <person name="Kuees U."/>
            <person name="Kumar T.K.A."/>
            <person name="Kuo A."/>
            <person name="LaButti K."/>
            <person name="Larrondo L.F."/>
            <person name="Lindquist E."/>
            <person name="Ling A."/>
            <person name="Lombard V."/>
            <person name="Lucas S."/>
            <person name="Lundell T."/>
            <person name="Martin R."/>
            <person name="McLaughlin D.J."/>
            <person name="Morgenstern I."/>
            <person name="Morin E."/>
            <person name="Murat C."/>
            <person name="Nagy L.G."/>
            <person name="Nolan M."/>
            <person name="Ohm R.A."/>
            <person name="Patyshakuliyeva A."/>
            <person name="Rokas A."/>
            <person name="Ruiz-Duenas F.J."/>
            <person name="Sabat G."/>
            <person name="Salamov A."/>
            <person name="Samejima M."/>
            <person name="Schmutz J."/>
            <person name="Slot J.C."/>
            <person name="St John F."/>
            <person name="Stenlid J."/>
            <person name="Sun H."/>
            <person name="Sun S."/>
            <person name="Syed K."/>
            <person name="Tsang A."/>
            <person name="Wiebenga A."/>
            <person name="Young D."/>
            <person name="Pisabarro A."/>
            <person name="Eastwood D.C."/>
            <person name="Martin F."/>
            <person name="Cullen D."/>
            <person name="Grigoriev I.V."/>
            <person name="Hibbett D.S."/>
        </authorList>
    </citation>
    <scope>NUCLEOTIDE SEQUENCE [LARGE SCALE GENOMIC DNA]</scope>
    <source>
        <strain evidence="11 12">ATCC 11539</strain>
    </source>
</reference>
<comment type="similarity">
    <text evidence="2">Belongs to the SRP receptor beta subunit family.</text>
</comment>
<dbReference type="GO" id="GO:0005525">
    <property type="term" value="F:GTP binding"/>
    <property type="evidence" value="ECO:0007669"/>
    <property type="project" value="UniProtKB-KW"/>
</dbReference>
<keyword evidence="4" id="KW-0812">Transmembrane</keyword>
<dbReference type="Gene3D" id="3.40.50.300">
    <property type="entry name" value="P-loop containing nucleotide triphosphate hydrolases"/>
    <property type="match status" value="1"/>
</dbReference>
<name>S7QFT7_GLOTA</name>
<keyword evidence="12" id="KW-1185">Reference proteome</keyword>
<comment type="subcellular location">
    <subcellularLocation>
        <location evidence="1">Endoplasmic reticulum membrane</location>
        <topology evidence="1">Single-pass membrane protein</topology>
    </subcellularLocation>
</comment>
<evidence type="ECO:0000256" key="5">
    <source>
        <dbReference type="ARBA" id="ARBA00022741"/>
    </source>
</evidence>
<evidence type="ECO:0000256" key="8">
    <source>
        <dbReference type="ARBA" id="ARBA00023134"/>
    </source>
</evidence>
<dbReference type="GO" id="GO:0016787">
    <property type="term" value="F:hydrolase activity"/>
    <property type="evidence" value="ECO:0007669"/>
    <property type="project" value="UniProtKB-KW"/>
</dbReference>
<keyword evidence="11" id="KW-0378">Hydrolase</keyword>
<dbReference type="eggNOG" id="KOG0090">
    <property type="taxonomic scope" value="Eukaryota"/>
</dbReference>
<dbReference type="AlphaFoldDB" id="S7QFT7"/>
<evidence type="ECO:0000256" key="2">
    <source>
        <dbReference type="ARBA" id="ARBA00005619"/>
    </source>
</evidence>
<evidence type="ECO:0000256" key="7">
    <source>
        <dbReference type="ARBA" id="ARBA00022989"/>
    </source>
</evidence>
<keyword evidence="5" id="KW-0547">Nucleotide-binding</keyword>
<dbReference type="OrthoDB" id="41266at2759"/>
<evidence type="ECO:0000256" key="10">
    <source>
        <dbReference type="ARBA" id="ARBA00023170"/>
    </source>
</evidence>
<dbReference type="InterPro" id="IPR024156">
    <property type="entry name" value="Small_GTPase_ARF"/>
</dbReference>
<feature type="non-terminal residue" evidence="11">
    <location>
        <position position="1"/>
    </location>
</feature>
<dbReference type="OMA" id="DWEGGEV"/>
<keyword evidence="8" id="KW-0342">GTP-binding</keyword>
<keyword evidence="10" id="KW-0675">Receptor</keyword>
<dbReference type="Proteomes" id="UP000030669">
    <property type="component" value="Unassembled WGS sequence"/>
</dbReference>
<dbReference type="GeneID" id="19305659"/>